<protein>
    <submittedName>
        <fullName evidence="2">Bacterial regulatory protein, luxR family</fullName>
    </submittedName>
</protein>
<dbReference type="AlphaFoldDB" id="A0A1B2F383"/>
<dbReference type="InterPro" id="IPR036388">
    <property type="entry name" value="WH-like_DNA-bd_sf"/>
</dbReference>
<dbReference type="InterPro" id="IPR016032">
    <property type="entry name" value="Sig_transdc_resp-reg_C-effctor"/>
</dbReference>
<dbReference type="GO" id="GO:0006355">
    <property type="term" value="P:regulation of DNA-templated transcription"/>
    <property type="evidence" value="ECO:0007669"/>
    <property type="project" value="InterPro"/>
</dbReference>
<reference evidence="2" key="1">
    <citation type="submission" date="2016-07" db="EMBL/GenBank/DDBJ databases">
        <title>New class B carbapenemase carried by novel plasmid in Pseudomonas putida enviromental strain in eastern Amazonia.</title>
        <authorList>
            <person name="Souza C.O."/>
            <person name="Lima K.V."/>
            <person name="Brasiliense D.M."/>
            <person name="Perez-Chaparro P.J."/>
            <person name="Mamizuka E.M."/>
            <person name="Lima M.O."/>
            <person name="Lima L.N."/>
            <person name="McCulloch J.A."/>
        </authorList>
    </citation>
    <scope>NUCLEOTIDE SEQUENCE [LARGE SCALE GENOMIC DNA]</scope>
    <source>
        <strain evidence="2">IEC33019</strain>
    </source>
</reference>
<dbReference type="Pfam" id="PF00196">
    <property type="entry name" value="GerE"/>
    <property type="match status" value="1"/>
</dbReference>
<accession>A0A1B2F383</accession>
<dbReference type="PROSITE" id="PS50043">
    <property type="entry name" value="HTH_LUXR_2"/>
    <property type="match status" value="1"/>
</dbReference>
<dbReference type="InterPro" id="IPR000792">
    <property type="entry name" value="Tscrpt_reg_LuxR_C"/>
</dbReference>
<dbReference type="SMART" id="SM00421">
    <property type="entry name" value="HTH_LUXR"/>
    <property type="match status" value="1"/>
</dbReference>
<feature type="domain" description="HTH luxR-type" evidence="1">
    <location>
        <begin position="99"/>
        <end position="164"/>
    </location>
</feature>
<dbReference type="GO" id="GO:0003677">
    <property type="term" value="F:DNA binding"/>
    <property type="evidence" value="ECO:0007669"/>
    <property type="project" value="InterPro"/>
</dbReference>
<dbReference type="EMBL" id="CP016634">
    <property type="protein sequence ID" value="ANY86680.1"/>
    <property type="molecule type" value="Genomic_DNA"/>
</dbReference>
<gene>
    <name evidence="2" type="ORF">IEC33019_1109</name>
</gene>
<name>A0A1B2F383_PSEPU</name>
<dbReference type="Gene3D" id="1.10.10.10">
    <property type="entry name" value="Winged helix-like DNA-binding domain superfamily/Winged helix DNA-binding domain"/>
    <property type="match status" value="1"/>
</dbReference>
<evidence type="ECO:0000313" key="2">
    <source>
        <dbReference type="EMBL" id="ANY86680.1"/>
    </source>
</evidence>
<dbReference type="SUPFAM" id="SSF46894">
    <property type="entry name" value="C-terminal effector domain of the bipartite response regulators"/>
    <property type="match status" value="1"/>
</dbReference>
<evidence type="ECO:0000259" key="1">
    <source>
        <dbReference type="PROSITE" id="PS50043"/>
    </source>
</evidence>
<proteinExistence type="predicted"/>
<organism evidence="2">
    <name type="scientific">Pseudomonas putida</name>
    <name type="common">Arthrobacter siderocapsulatus</name>
    <dbReference type="NCBI Taxonomy" id="303"/>
    <lineage>
        <taxon>Bacteria</taxon>
        <taxon>Pseudomonadati</taxon>
        <taxon>Pseudomonadota</taxon>
        <taxon>Gammaproteobacteria</taxon>
        <taxon>Pseudomonadales</taxon>
        <taxon>Pseudomonadaceae</taxon>
        <taxon>Pseudomonas</taxon>
    </lineage>
</organism>
<sequence>MAVVLYSNAAAERAMRTSAFELYERAGRLHAHRDDARLVHHRHKASGKAEARHASRLRLSGADKEILIVPVSADAPFNHQFQKPLVLIAYLDNTLQSHLLAELFQLSPAERRLAELLAQGLAPEHCANALNISINTVRTQLRALFHKTNTERQAELVSLLVRTQL</sequence>